<accession>A0A9D7XG91</accession>
<gene>
    <name evidence="1" type="ORF">IPO85_20085</name>
</gene>
<reference evidence="1 2" key="1">
    <citation type="submission" date="2020-10" db="EMBL/GenBank/DDBJ databases">
        <title>Connecting structure to function with the recovery of over 1000 high-quality activated sludge metagenome-assembled genomes encoding full-length rRNA genes using long-read sequencing.</title>
        <authorList>
            <person name="Singleton C.M."/>
            <person name="Petriglieri F."/>
            <person name="Kristensen J.M."/>
            <person name="Kirkegaard R.H."/>
            <person name="Michaelsen T.Y."/>
            <person name="Andersen M.H."/>
            <person name="Karst S.M."/>
            <person name="Dueholm M.S."/>
            <person name="Nielsen P.H."/>
            <person name="Albertsen M."/>
        </authorList>
    </citation>
    <scope>NUCLEOTIDE SEQUENCE [LARGE SCALE GENOMIC DNA]</scope>
    <source>
        <strain evidence="1">Ribe_18-Q3-R11-54_BAT3C.373</strain>
    </source>
</reference>
<organism evidence="1 2">
    <name type="scientific">Candidatus Defluviibacterium haderslevense</name>
    <dbReference type="NCBI Taxonomy" id="2981993"/>
    <lineage>
        <taxon>Bacteria</taxon>
        <taxon>Pseudomonadati</taxon>
        <taxon>Bacteroidota</taxon>
        <taxon>Saprospiria</taxon>
        <taxon>Saprospirales</taxon>
        <taxon>Saprospiraceae</taxon>
        <taxon>Candidatus Defluviibacterium</taxon>
    </lineage>
</organism>
<name>A0A9D7XG91_9BACT</name>
<evidence type="ECO:0000313" key="2">
    <source>
        <dbReference type="Proteomes" id="UP000808349"/>
    </source>
</evidence>
<protein>
    <submittedName>
        <fullName evidence="1">Uncharacterized protein</fullName>
    </submittedName>
</protein>
<sequence>MTRAKLLNNLSNLINSIEDVELLQSLYDMLKRHKSSKPGELWNSLTQEQKDEVLKAYDESDDEESLIPMDEIFKPKCSYLQKTDPNFDLWNFNVSKRSGLNF</sequence>
<dbReference type="Proteomes" id="UP000808349">
    <property type="component" value="Unassembled WGS sequence"/>
</dbReference>
<dbReference type="EMBL" id="JADKFW010000021">
    <property type="protein sequence ID" value="MBK9719770.1"/>
    <property type="molecule type" value="Genomic_DNA"/>
</dbReference>
<dbReference type="AlphaFoldDB" id="A0A9D7XG91"/>
<evidence type="ECO:0000313" key="1">
    <source>
        <dbReference type="EMBL" id="MBK9719770.1"/>
    </source>
</evidence>
<proteinExistence type="predicted"/>
<comment type="caution">
    <text evidence="1">The sequence shown here is derived from an EMBL/GenBank/DDBJ whole genome shotgun (WGS) entry which is preliminary data.</text>
</comment>